<sequence>MAPSTTAAAALAAAGCAAFVLPTAPSQRQALRSGRQTQVPVQTGAGAGSSLAVGAGACALAVASRKTVVKAFEGELGVQAPVGFWDPAGFTADGDAKDFYRRRVVEIKHGRVAMLACTGYIVQEFLRFPGSLSPSSDLKFADLPNGLAAVTKVPAVGWFQYTIFCGICDLWLMHQVPSNPPGKLQTRLFGESTTNYEYGFLGLPGYLGGKAITDEETKKKKLNAELANGRLAIIGMFFQNGLTGSAWGDWALYTDSPLRALTPAQECIAGTGGPFPENYWDPAGITSKKSEEEIKELRAIELKHGRVAMLAVLGWFHVAGGFHIIGDLATGTYLDNNPLVSITQLPMGGMWQTVFFIMCLEWVSTYVCPPPKSKPWDVLGWSDILLEDEDNYWNQFRKAEVQELNNGRLAMMAIVGLITQDLLFGDFGEVKVCFGSQVCQDIGDYLPGWTGPLPPVAYDFPPLYPAPEVPYTGYQAPLKLL</sequence>
<dbReference type="Gene3D" id="1.10.3460.10">
    <property type="entry name" value="Chlorophyll a/b binding protein domain"/>
    <property type="match status" value="2"/>
</dbReference>
<evidence type="ECO:0000256" key="1">
    <source>
        <dbReference type="ARBA" id="ARBA00004229"/>
    </source>
</evidence>
<gene>
    <name evidence="7" type="ORF">EVOR1521_LOCUS3802</name>
</gene>
<dbReference type="EMBL" id="CAUJNA010000236">
    <property type="protein sequence ID" value="CAJ1374182.1"/>
    <property type="molecule type" value="Genomic_DNA"/>
</dbReference>
<dbReference type="SUPFAM" id="SSF103511">
    <property type="entry name" value="Chlorophyll a-b binding protein"/>
    <property type="match status" value="2"/>
</dbReference>
<evidence type="ECO:0000256" key="4">
    <source>
        <dbReference type="ARBA" id="ARBA00022640"/>
    </source>
</evidence>
<feature type="binding site" evidence="5">
    <location>
        <position position="230"/>
    </location>
    <ligand>
        <name>chlorophyll a</name>
        <dbReference type="ChEBI" id="CHEBI:58416"/>
        <label>1</label>
    </ligand>
</feature>
<reference evidence="7" key="1">
    <citation type="submission" date="2023-08" db="EMBL/GenBank/DDBJ databases">
        <authorList>
            <person name="Chen Y."/>
            <person name="Shah S."/>
            <person name="Dougan E. K."/>
            <person name="Thang M."/>
            <person name="Chan C."/>
        </authorList>
    </citation>
    <scope>NUCLEOTIDE SEQUENCE</scope>
</reference>
<dbReference type="Pfam" id="PF00504">
    <property type="entry name" value="Chloroa_b-bind"/>
    <property type="match status" value="2"/>
</dbReference>
<evidence type="ECO:0000256" key="2">
    <source>
        <dbReference type="ARBA" id="ARBA00022528"/>
    </source>
</evidence>
<proteinExistence type="predicted"/>
<keyword evidence="8" id="KW-1185">Reference proteome</keyword>
<feature type="binding site" evidence="5">
    <location>
        <position position="228"/>
    </location>
    <ligand>
        <name>chlorophyll a</name>
        <dbReference type="ChEBI" id="CHEBI:58416"/>
        <label>1</label>
    </ligand>
</feature>
<dbReference type="PANTHER" id="PTHR21649">
    <property type="entry name" value="CHLOROPHYLL A/B BINDING PROTEIN"/>
    <property type="match status" value="1"/>
</dbReference>
<keyword evidence="6" id="KW-0732">Signal</keyword>
<evidence type="ECO:0000256" key="5">
    <source>
        <dbReference type="PIRSR" id="PIRSR601344-1"/>
    </source>
</evidence>
<feature type="signal peptide" evidence="6">
    <location>
        <begin position="1"/>
        <end position="18"/>
    </location>
</feature>
<feature type="chain" id="PRO_5041287140" description="Chlorophyll a-b binding protein, chloroplastic" evidence="6">
    <location>
        <begin position="19"/>
        <end position="481"/>
    </location>
</feature>
<evidence type="ECO:0008006" key="9">
    <source>
        <dbReference type="Google" id="ProtNLM"/>
    </source>
</evidence>
<evidence type="ECO:0000256" key="3">
    <source>
        <dbReference type="ARBA" id="ARBA00022531"/>
    </source>
</evidence>
<keyword evidence="2" id="KW-0150">Chloroplast</keyword>
<keyword evidence="5" id="KW-0157">Chromophore</keyword>
<dbReference type="GO" id="GO:0016168">
    <property type="term" value="F:chlorophyll binding"/>
    <property type="evidence" value="ECO:0007669"/>
    <property type="project" value="UniProtKB-KW"/>
</dbReference>
<dbReference type="GO" id="GO:0009765">
    <property type="term" value="P:photosynthesis, light harvesting"/>
    <property type="evidence" value="ECO:0007669"/>
    <property type="project" value="InterPro"/>
</dbReference>
<dbReference type="AlphaFoldDB" id="A0AA36HT33"/>
<dbReference type="GO" id="GO:0009507">
    <property type="term" value="C:chloroplast"/>
    <property type="evidence" value="ECO:0007669"/>
    <property type="project" value="UniProtKB-SubCell"/>
</dbReference>
<dbReference type="InterPro" id="IPR022796">
    <property type="entry name" value="Chloroa_b-bind"/>
</dbReference>
<comment type="subcellular location">
    <subcellularLocation>
        <location evidence="1">Plastid</location>
        <location evidence="1">Chloroplast</location>
    </subcellularLocation>
</comment>
<organism evidence="7 8">
    <name type="scientific">Effrenium voratum</name>
    <dbReference type="NCBI Taxonomy" id="2562239"/>
    <lineage>
        <taxon>Eukaryota</taxon>
        <taxon>Sar</taxon>
        <taxon>Alveolata</taxon>
        <taxon>Dinophyceae</taxon>
        <taxon>Suessiales</taxon>
        <taxon>Symbiodiniaceae</taxon>
        <taxon>Effrenium</taxon>
    </lineage>
</organism>
<dbReference type="InterPro" id="IPR001344">
    <property type="entry name" value="Chloro_AB-bd_pln"/>
</dbReference>
<accession>A0AA36HT33</accession>
<name>A0AA36HT33_9DINO</name>
<evidence type="ECO:0000313" key="7">
    <source>
        <dbReference type="EMBL" id="CAJ1374182.1"/>
    </source>
</evidence>
<dbReference type="Proteomes" id="UP001178507">
    <property type="component" value="Unassembled WGS sequence"/>
</dbReference>
<keyword evidence="3" id="KW-0602">Photosynthesis</keyword>
<feature type="binding site" evidence="5">
    <location>
        <position position="225"/>
    </location>
    <ligand>
        <name>chlorophyll a</name>
        <dbReference type="ChEBI" id="CHEBI:58416"/>
        <label>1</label>
    </ligand>
</feature>
<keyword evidence="4" id="KW-0934">Plastid</keyword>
<protein>
    <recommendedName>
        <fullName evidence="9">Chlorophyll a-b binding protein, chloroplastic</fullName>
    </recommendedName>
</protein>
<dbReference type="GO" id="GO:0016020">
    <property type="term" value="C:membrane"/>
    <property type="evidence" value="ECO:0007669"/>
    <property type="project" value="InterPro"/>
</dbReference>
<comment type="caution">
    <text evidence="7">The sequence shown here is derived from an EMBL/GenBank/DDBJ whole genome shotgun (WGS) entry which is preliminary data.</text>
</comment>
<keyword evidence="5" id="KW-0148">Chlorophyll</keyword>
<evidence type="ECO:0000256" key="6">
    <source>
        <dbReference type="SAM" id="SignalP"/>
    </source>
</evidence>
<evidence type="ECO:0000313" key="8">
    <source>
        <dbReference type="Proteomes" id="UP001178507"/>
    </source>
</evidence>